<organism evidence="1 2">
    <name type="scientific">Flexivirga oryzae</name>
    <dbReference type="NCBI Taxonomy" id="1794944"/>
    <lineage>
        <taxon>Bacteria</taxon>
        <taxon>Bacillati</taxon>
        <taxon>Actinomycetota</taxon>
        <taxon>Actinomycetes</taxon>
        <taxon>Micrococcales</taxon>
        <taxon>Dermacoccaceae</taxon>
        <taxon>Flexivirga</taxon>
    </lineage>
</organism>
<keyword evidence="2" id="KW-1185">Reference proteome</keyword>
<reference evidence="1 2" key="1">
    <citation type="submission" date="2020-08" db="EMBL/GenBank/DDBJ databases">
        <title>Sequencing the genomes of 1000 actinobacteria strains.</title>
        <authorList>
            <person name="Klenk H.-P."/>
        </authorList>
    </citation>
    <scope>NUCLEOTIDE SEQUENCE [LARGE SCALE GENOMIC DNA]</scope>
    <source>
        <strain evidence="1 2">DSM 105369</strain>
    </source>
</reference>
<gene>
    <name evidence="1" type="ORF">FHU39_000106</name>
</gene>
<dbReference type="AlphaFoldDB" id="A0A839N5W6"/>
<dbReference type="GO" id="GO:0000428">
    <property type="term" value="C:DNA-directed RNA polymerase complex"/>
    <property type="evidence" value="ECO:0007669"/>
    <property type="project" value="UniProtKB-KW"/>
</dbReference>
<sequence>MTIPAERKPFVVHASEIRMARALVKDLERTHEPVDPAVRRLAELHIPGEVDKQEPRRAS</sequence>
<name>A0A839N5W6_9MICO</name>
<evidence type="ECO:0000313" key="1">
    <source>
        <dbReference type="EMBL" id="MBB2890122.1"/>
    </source>
</evidence>
<accession>A0A839N5W6</accession>
<dbReference type="Proteomes" id="UP000559182">
    <property type="component" value="Unassembled WGS sequence"/>
</dbReference>
<evidence type="ECO:0000313" key="2">
    <source>
        <dbReference type="Proteomes" id="UP000559182"/>
    </source>
</evidence>
<proteinExistence type="predicted"/>
<comment type="caution">
    <text evidence="1">The sequence shown here is derived from an EMBL/GenBank/DDBJ whole genome shotgun (WGS) entry which is preliminary data.</text>
</comment>
<protein>
    <submittedName>
        <fullName evidence="1">DNA-directed RNA polymerase subunit K/omega</fullName>
    </submittedName>
</protein>
<dbReference type="EMBL" id="JACHVQ010000001">
    <property type="protein sequence ID" value="MBB2890122.1"/>
    <property type="molecule type" value="Genomic_DNA"/>
</dbReference>
<keyword evidence="1" id="KW-0804">Transcription</keyword>
<keyword evidence="1" id="KW-0240">DNA-directed RNA polymerase</keyword>